<dbReference type="AlphaFoldDB" id="A0A2K1L6Q5"/>
<sequence>MKKLLDFEVSACNLRVNFLRLVHYYQRFIKNFSNIVNLLTIFIYRDLSWTWKCEK</sequence>
<dbReference type="InterPro" id="IPR043128">
    <property type="entry name" value="Rev_trsase/Diguanyl_cyclase"/>
</dbReference>
<proteinExistence type="predicted"/>
<gene>
    <name evidence="1" type="ORF">PHYPA_000117</name>
</gene>
<reference evidence="1 3" key="1">
    <citation type="journal article" date="2008" name="Science">
        <title>The Physcomitrella genome reveals evolutionary insights into the conquest of land by plants.</title>
        <authorList>
            <person name="Rensing S."/>
            <person name="Lang D."/>
            <person name="Zimmer A."/>
            <person name="Terry A."/>
            <person name="Salamov A."/>
            <person name="Shapiro H."/>
            <person name="Nishiyama T."/>
            <person name="Perroud P.-F."/>
            <person name="Lindquist E."/>
            <person name="Kamisugi Y."/>
            <person name="Tanahashi T."/>
            <person name="Sakakibara K."/>
            <person name="Fujita T."/>
            <person name="Oishi K."/>
            <person name="Shin-I T."/>
            <person name="Kuroki Y."/>
            <person name="Toyoda A."/>
            <person name="Suzuki Y."/>
            <person name="Hashimoto A."/>
            <person name="Yamaguchi K."/>
            <person name="Sugano A."/>
            <person name="Kohara Y."/>
            <person name="Fujiyama A."/>
            <person name="Anterola A."/>
            <person name="Aoki S."/>
            <person name="Ashton N."/>
            <person name="Barbazuk W.B."/>
            <person name="Barker E."/>
            <person name="Bennetzen J."/>
            <person name="Bezanilla M."/>
            <person name="Blankenship R."/>
            <person name="Cho S.H."/>
            <person name="Dutcher S."/>
            <person name="Estelle M."/>
            <person name="Fawcett J.A."/>
            <person name="Gundlach H."/>
            <person name="Hanada K."/>
            <person name="Heyl A."/>
            <person name="Hicks K.A."/>
            <person name="Hugh J."/>
            <person name="Lohr M."/>
            <person name="Mayer K."/>
            <person name="Melkozernov A."/>
            <person name="Murata T."/>
            <person name="Nelson D."/>
            <person name="Pils B."/>
            <person name="Prigge M."/>
            <person name="Reiss B."/>
            <person name="Renner T."/>
            <person name="Rombauts S."/>
            <person name="Rushton P."/>
            <person name="Sanderfoot A."/>
            <person name="Schween G."/>
            <person name="Shiu S.-H."/>
            <person name="Stueber K."/>
            <person name="Theodoulou F.L."/>
            <person name="Tu H."/>
            <person name="Van de Peer Y."/>
            <person name="Verrier P.J."/>
            <person name="Waters E."/>
            <person name="Wood A."/>
            <person name="Yang L."/>
            <person name="Cove D."/>
            <person name="Cuming A."/>
            <person name="Hasebe M."/>
            <person name="Lucas S."/>
            <person name="Mishler D.B."/>
            <person name="Reski R."/>
            <person name="Grigoriev I."/>
            <person name="Quatrano R.S."/>
            <person name="Boore J.L."/>
        </authorList>
    </citation>
    <scope>NUCLEOTIDE SEQUENCE [LARGE SCALE GENOMIC DNA]</scope>
    <source>
        <strain evidence="2 3">cv. Gransden 2004</strain>
    </source>
</reference>
<evidence type="ECO:0000313" key="2">
    <source>
        <dbReference type="EnsemblPlants" id="Pp3c1_3050V3.1"/>
    </source>
</evidence>
<dbReference type="Gene3D" id="3.30.70.270">
    <property type="match status" value="1"/>
</dbReference>
<reference evidence="2" key="3">
    <citation type="submission" date="2020-12" db="UniProtKB">
        <authorList>
            <consortium name="EnsemblPlants"/>
        </authorList>
    </citation>
    <scope>IDENTIFICATION</scope>
</reference>
<protein>
    <recommendedName>
        <fullName evidence="4">Reverse transcriptase/retrotransposon-derived protein RNase H-like domain-containing protein</fullName>
    </recommendedName>
</protein>
<dbReference type="EMBL" id="ABEU02000001">
    <property type="protein sequence ID" value="PNR61694.1"/>
    <property type="molecule type" value="Genomic_DNA"/>
</dbReference>
<accession>A0A2K1L6Q5</accession>
<evidence type="ECO:0008006" key="4">
    <source>
        <dbReference type="Google" id="ProtNLM"/>
    </source>
</evidence>
<dbReference type="Proteomes" id="UP000006727">
    <property type="component" value="Chromosome 1"/>
</dbReference>
<dbReference type="Gramene" id="Pp3c1_3050V3.1">
    <property type="protein sequence ID" value="Pp3c1_3050V3.1"/>
    <property type="gene ID" value="Pp3c1_3050"/>
</dbReference>
<organism evidence="1">
    <name type="scientific">Physcomitrium patens</name>
    <name type="common">Spreading-leaved earth moss</name>
    <name type="synonym">Physcomitrella patens</name>
    <dbReference type="NCBI Taxonomy" id="3218"/>
    <lineage>
        <taxon>Eukaryota</taxon>
        <taxon>Viridiplantae</taxon>
        <taxon>Streptophyta</taxon>
        <taxon>Embryophyta</taxon>
        <taxon>Bryophyta</taxon>
        <taxon>Bryophytina</taxon>
        <taxon>Bryopsida</taxon>
        <taxon>Funariidae</taxon>
        <taxon>Funariales</taxon>
        <taxon>Funariaceae</taxon>
        <taxon>Physcomitrium</taxon>
    </lineage>
</organism>
<dbReference type="EnsemblPlants" id="Pp3c1_3050V3.1">
    <property type="protein sequence ID" value="Pp3c1_3050V3.1"/>
    <property type="gene ID" value="Pp3c1_3050"/>
</dbReference>
<keyword evidence="3" id="KW-1185">Reference proteome</keyword>
<evidence type="ECO:0000313" key="1">
    <source>
        <dbReference type="EMBL" id="PNR61694.1"/>
    </source>
</evidence>
<reference evidence="1 3" key="2">
    <citation type="journal article" date="2018" name="Plant J.">
        <title>The Physcomitrella patens chromosome-scale assembly reveals moss genome structure and evolution.</title>
        <authorList>
            <person name="Lang D."/>
            <person name="Ullrich K.K."/>
            <person name="Murat F."/>
            <person name="Fuchs J."/>
            <person name="Jenkins J."/>
            <person name="Haas F.B."/>
            <person name="Piednoel M."/>
            <person name="Gundlach H."/>
            <person name="Van Bel M."/>
            <person name="Meyberg R."/>
            <person name="Vives C."/>
            <person name="Morata J."/>
            <person name="Symeonidi A."/>
            <person name="Hiss M."/>
            <person name="Muchero W."/>
            <person name="Kamisugi Y."/>
            <person name="Saleh O."/>
            <person name="Blanc G."/>
            <person name="Decker E.L."/>
            <person name="van Gessel N."/>
            <person name="Grimwood J."/>
            <person name="Hayes R.D."/>
            <person name="Graham S.W."/>
            <person name="Gunter L.E."/>
            <person name="McDaniel S.F."/>
            <person name="Hoernstein S.N.W."/>
            <person name="Larsson A."/>
            <person name="Li F.W."/>
            <person name="Perroud P.F."/>
            <person name="Phillips J."/>
            <person name="Ranjan P."/>
            <person name="Rokshar D.S."/>
            <person name="Rothfels C.J."/>
            <person name="Schneider L."/>
            <person name="Shu S."/>
            <person name="Stevenson D.W."/>
            <person name="Thummler F."/>
            <person name="Tillich M."/>
            <person name="Villarreal Aguilar J.C."/>
            <person name="Widiez T."/>
            <person name="Wong G.K."/>
            <person name="Wymore A."/>
            <person name="Zhang Y."/>
            <person name="Zimmer A.D."/>
            <person name="Quatrano R.S."/>
            <person name="Mayer K.F.X."/>
            <person name="Goodstein D."/>
            <person name="Casacuberta J.M."/>
            <person name="Vandepoele K."/>
            <person name="Reski R."/>
            <person name="Cuming A.C."/>
            <person name="Tuskan G.A."/>
            <person name="Maumus F."/>
            <person name="Salse J."/>
            <person name="Schmutz J."/>
            <person name="Rensing S.A."/>
        </authorList>
    </citation>
    <scope>NUCLEOTIDE SEQUENCE [LARGE SCALE GENOMIC DNA]</scope>
    <source>
        <strain evidence="2 3">cv. Gransden 2004</strain>
    </source>
</reference>
<dbReference type="InParanoid" id="A0A2K1L6Q5"/>
<name>A0A2K1L6Q5_PHYPA</name>
<evidence type="ECO:0000313" key="3">
    <source>
        <dbReference type="Proteomes" id="UP000006727"/>
    </source>
</evidence>